<gene>
    <name evidence="6" type="ORF">HF521_021157</name>
</gene>
<dbReference type="InterPro" id="IPR057645">
    <property type="entry name" value="TXNDC16_3rd"/>
</dbReference>
<dbReference type="InterPro" id="IPR057639">
    <property type="entry name" value="TXNDC16_N"/>
</dbReference>
<evidence type="ECO:0000256" key="1">
    <source>
        <dbReference type="SAM" id="MobiDB-lite"/>
    </source>
</evidence>
<dbReference type="Gene3D" id="3.40.30.10">
    <property type="entry name" value="Glutaredoxin"/>
    <property type="match status" value="1"/>
</dbReference>
<evidence type="ECO:0000259" key="3">
    <source>
        <dbReference type="Pfam" id="PF24508"/>
    </source>
</evidence>
<dbReference type="Pfam" id="PF13848">
    <property type="entry name" value="Thioredoxin_6"/>
    <property type="match status" value="1"/>
</dbReference>
<dbReference type="Pfam" id="PF24509">
    <property type="entry name" value="TXNDC16_2nd"/>
    <property type="match status" value="1"/>
</dbReference>
<sequence length="828" mass="93970">MGSGEVFFPRRRRLLYGYIQREMHNSGIMNSWSVVALLLCFGCEQCAYGNPAKLLQLTAEGFKEHVHTGNTCLVYFGKYADPLVQKFVEQLEMSAVALEDYGISVVLVNCSEENVVHYCTEKEVMRKAYLFRGADVLRSFEMDTIFDVNAIVSHMLFTLLFNEVRYIHTPAELVGVERLAKGKTDLVMGHVPALGLPEHRALMEAAFVYGGKYQFVQTTGAPLLKHMGVADASPAQARLWFLHCNGVSRPSEPCPHTLMKKPLSTINIHTFLQLMEAPVLVEAEVDPDEVDVIYNHLNAPVLFLFARTETLHMDRSTAETLAWRFRGELGLVLIHRDSPRVKTPPSYNTAYRLPHKEVKYFTLKNIEEVVSLIRGHPFQEDEEEEEDEDQWTSLDVLDDEVAESVYRDRGVMLDTESVLELTANTFSTAVTQNGLTVVLFYVKWDTVSMAFLQQYVEVADALEDVSDITLASVDCGEWTCVCHDQNVSSFPLVLLFRLGVDTQSYRGMLGTESLYRFILLSHLSIPFSLSSSDEVLSFLEGDLYSRHSSLSPVRVLGLFTPEDPDVAMFEEAAKFLRGEMILGLFKHKEAERWVHEHSVMLPAVLVSHGPEVPRKSHSLHLSTLQEIISDIRRATLDTFPELTVENLPWYLELKKPLLIMFVGGEESPENLRSLEEMRKAERTGRLGSWLPCWIHLGRTPAGRTVLETYLSYIPPLPALVLSQLSSVGHVYHFPTERPLLSDNIIQWLQQIDNNQEQPAGVIPDQSWRPPVPFYDFLAVMDEEVPGYAAQQRPKEKPVGRKEVDDEQKRRAGKEMTFKPQTTSYHTEL</sequence>
<reference evidence="6" key="1">
    <citation type="submission" date="2020-08" db="EMBL/GenBank/DDBJ databases">
        <title>Chromosome-level assembly of Southern catfish (Silurus meridionalis) provides insights into visual adaptation to the nocturnal and benthic lifestyles.</title>
        <authorList>
            <person name="Zhang Y."/>
            <person name="Wang D."/>
            <person name="Peng Z."/>
        </authorList>
    </citation>
    <scope>NUCLEOTIDE SEQUENCE</scope>
    <source>
        <strain evidence="6">SWU-2019-XX</strain>
        <tissue evidence="6">Muscle</tissue>
    </source>
</reference>
<comment type="caution">
    <text evidence="6">The sequence shown here is derived from an EMBL/GenBank/DDBJ whole genome shotgun (WGS) entry which is preliminary data.</text>
</comment>
<evidence type="ECO:0000259" key="5">
    <source>
        <dbReference type="Pfam" id="PF24510"/>
    </source>
</evidence>
<feature type="compositionally biased region" description="Basic and acidic residues" evidence="1">
    <location>
        <begin position="792"/>
        <end position="816"/>
    </location>
</feature>
<organism evidence="6 7">
    <name type="scientific">Silurus meridionalis</name>
    <name type="common">Southern catfish</name>
    <name type="synonym">Silurus soldatovi meridionalis</name>
    <dbReference type="NCBI Taxonomy" id="175797"/>
    <lineage>
        <taxon>Eukaryota</taxon>
        <taxon>Metazoa</taxon>
        <taxon>Chordata</taxon>
        <taxon>Craniata</taxon>
        <taxon>Vertebrata</taxon>
        <taxon>Euteleostomi</taxon>
        <taxon>Actinopterygii</taxon>
        <taxon>Neopterygii</taxon>
        <taxon>Teleostei</taxon>
        <taxon>Ostariophysi</taxon>
        <taxon>Siluriformes</taxon>
        <taxon>Siluridae</taxon>
        <taxon>Silurus</taxon>
    </lineage>
</organism>
<name>A0A8T0BAN2_SILME</name>
<accession>A0A8T0BAN2</accession>
<evidence type="ECO:0000313" key="7">
    <source>
        <dbReference type="Proteomes" id="UP000606274"/>
    </source>
</evidence>
<dbReference type="SUPFAM" id="SSF52833">
    <property type="entry name" value="Thioredoxin-like"/>
    <property type="match status" value="1"/>
</dbReference>
<dbReference type="InterPro" id="IPR040090">
    <property type="entry name" value="TXNDC16"/>
</dbReference>
<dbReference type="PANTHER" id="PTHR22699:SF1">
    <property type="entry name" value="THIOREDOXIN DOMAIN-CONTAINING PROTEIN 16"/>
    <property type="match status" value="1"/>
</dbReference>
<evidence type="ECO:0000259" key="4">
    <source>
        <dbReference type="Pfam" id="PF24509"/>
    </source>
</evidence>
<dbReference type="Pfam" id="PF24508">
    <property type="entry name" value="TXNDC16_N"/>
    <property type="match status" value="1"/>
</dbReference>
<feature type="compositionally biased region" description="Polar residues" evidence="1">
    <location>
        <begin position="818"/>
        <end position="828"/>
    </location>
</feature>
<dbReference type="Proteomes" id="UP000606274">
    <property type="component" value="Unassembled WGS sequence"/>
</dbReference>
<proteinExistence type="predicted"/>
<dbReference type="Pfam" id="PF00085">
    <property type="entry name" value="Thioredoxin"/>
    <property type="match status" value="1"/>
</dbReference>
<dbReference type="CDD" id="cd02961">
    <property type="entry name" value="PDI_a_family"/>
    <property type="match status" value="1"/>
</dbReference>
<dbReference type="InterPro" id="IPR036249">
    <property type="entry name" value="Thioredoxin-like_sf"/>
</dbReference>
<feature type="domain" description="Thioredoxin" evidence="2">
    <location>
        <begin position="418"/>
        <end position="518"/>
    </location>
</feature>
<dbReference type="EMBL" id="JABFDY010000008">
    <property type="protein sequence ID" value="KAF7704085.1"/>
    <property type="molecule type" value="Genomic_DNA"/>
</dbReference>
<feature type="domain" description="TXNDC16 N-terminal" evidence="3">
    <location>
        <begin position="53"/>
        <end position="156"/>
    </location>
</feature>
<dbReference type="AlphaFoldDB" id="A0A8T0BAN2"/>
<evidence type="ECO:0000313" key="6">
    <source>
        <dbReference type="EMBL" id="KAF7704085.1"/>
    </source>
</evidence>
<dbReference type="Pfam" id="PF24510">
    <property type="entry name" value="TXNDC16_3rd"/>
    <property type="match status" value="1"/>
</dbReference>
<evidence type="ECO:0000259" key="2">
    <source>
        <dbReference type="Pfam" id="PF00085"/>
    </source>
</evidence>
<feature type="domain" description="TXNDC16 second thioredoxin-like" evidence="4">
    <location>
        <begin position="157"/>
        <end position="278"/>
    </location>
</feature>
<dbReference type="InterPro" id="IPR057642">
    <property type="entry name" value="TXNDC16_2nd"/>
</dbReference>
<dbReference type="InterPro" id="IPR013766">
    <property type="entry name" value="Thioredoxin_domain"/>
</dbReference>
<evidence type="ECO:0008006" key="8">
    <source>
        <dbReference type="Google" id="ProtNLM"/>
    </source>
</evidence>
<feature type="domain" description="TXNDC16 third thioredoxin-like" evidence="5">
    <location>
        <begin position="280"/>
        <end position="368"/>
    </location>
</feature>
<keyword evidence="7" id="KW-1185">Reference proteome</keyword>
<protein>
    <recommendedName>
        <fullName evidence="8">Thioredoxin domain-containing protein 16</fullName>
    </recommendedName>
</protein>
<dbReference type="PANTHER" id="PTHR22699">
    <property type="entry name" value="THIOREDOXIN DOMAIN-CONTAINING PROTEIN 16"/>
    <property type="match status" value="1"/>
</dbReference>
<feature type="region of interest" description="Disordered" evidence="1">
    <location>
        <begin position="787"/>
        <end position="828"/>
    </location>
</feature>